<feature type="domain" description="Reverse transcriptase/retrotransposon-derived protein RNase H-like" evidence="1">
    <location>
        <begin position="3"/>
        <end position="85"/>
    </location>
</feature>
<sequence length="130" mass="14834">MYRSFEKLKALLTEALVLVQPEPEKEFVISSDAPLNGLGCVLIQEGKVIAYALRQLKPDEKNYQTHNLELAAIVFTLKIWRHHLYVADALSKKSLFALRAMNTRLTLYEDSSILAELRARSIFLQQICEA</sequence>
<name>A0A5B6WRD9_9ROSI</name>
<dbReference type="Pfam" id="PF17919">
    <property type="entry name" value="RT_RNaseH_2"/>
    <property type="match status" value="1"/>
</dbReference>
<dbReference type="Proteomes" id="UP000325315">
    <property type="component" value="Unassembled WGS sequence"/>
</dbReference>
<proteinExistence type="predicted"/>
<dbReference type="PANTHER" id="PTHR34072:SF52">
    <property type="entry name" value="RIBONUCLEASE H"/>
    <property type="match status" value="1"/>
</dbReference>
<protein>
    <submittedName>
        <fullName evidence="2">Retrovirus-related Pol polyprotein from transposon 17.6</fullName>
    </submittedName>
</protein>
<dbReference type="EMBL" id="SMMG02000002">
    <property type="protein sequence ID" value="KAA3483457.1"/>
    <property type="molecule type" value="Genomic_DNA"/>
</dbReference>
<dbReference type="PANTHER" id="PTHR34072">
    <property type="entry name" value="ENZYMATIC POLYPROTEIN-RELATED"/>
    <property type="match status" value="1"/>
</dbReference>
<dbReference type="AlphaFoldDB" id="A0A5B6WRD9"/>
<keyword evidence="3" id="KW-1185">Reference proteome</keyword>
<dbReference type="SUPFAM" id="SSF56672">
    <property type="entry name" value="DNA/RNA polymerases"/>
    <property type="match status" value="1"/>
</dbReference>
<gene>
    <name evidence="2" type="ORF">EPI10_005628</name>
</gene>
<organism evidence="2 3">
    <name type="scientific">Gossypium australe</name>
    <dbReference type="NCBI Taxonomy" id="47621"/>
    <lineage>
        <taxon>Eukaryota</taxon>
        <taxon>Viridiplantae</taxon>
        <taxon>Streptophyta</taxon>
        <taxon>Embryophyta</taxon>
        <taxon>Tracheophyta</taxon>
        <taxon>Spermatophyta</taxon>
        <taxon>Magnoliopsida</taxon>
        <taxon>eudicotyledons</taxon>
        <taxon>Gunneridae</taxon>
        <taxon>Pentapetalae</taxon>
        <taxon>rosids</taxon>
        <taxon>malvids</taxon>
        <taxon>Malvales</taxon>
        <taxon>Malvaceae</taxon>
        <taxon>Malvoideae</taxon>
        <taxon>Gossypium</taxon>
    </lineage>
</organism>
<dbReference type="InterPro" id="IPR043502">
    <property type="entry name" value="DNA/RNA_pol_sf"/>
</dbReference>
<accession>A0A5B6WRD9</accession>
<evidence type="ECO:0000259" key="1">
    <source>
        <dbReference type="Pfam" id="PF17919"/>
    </source>
</evidence>
<evidence type="ECO:0000313" key="3">
    <source>
        <dbReference type="Proteomes" id="UP000325315"/>
    </source>
</evidence>
<dbReference type="OrthoDB" id="1738613at2759"/>
<comment type="caution">
    <text evidence="2">The sequence shown here is derived from an EMBL/GenBank/DDBJ whole genome shotgun (WGS) entry which is preliminary data.</text>
</comment>
<dbReference type="InterPro" id="IPR041577">
    <property type="entry name" value="RT_RNaseH_2"/>
</dbReference>
<evidence type="ECO:0000313" key="2">
    <source>
        <dbReference type="EMBL" id="KAA3483457.1"/>
    </source>
</evidence>
<reference evidence="3" key="1">
    <citation type="journal article" date="2019" name="Plant Biotechnol. J.">
        <title>Genome sequencing of the Australian wild diploid species Gossypium australe highlights disease resistance and delayed gland morphogenesis.</title>
        <authorList>
            <person name="Cai Y."/>
            <person name="Cai X."/>
            <person name="Wang Q."/>
            <person name="Wang P."/>
            <person name="Zhang Y."/>
            <person name="Cai C."/>
            <person name="Xu Y."/>
            <person name="Wang K."/>
            <person name="Zhou Z."/>
            <person name="Wang C."/>
            <person name="Geng S."/>
            <person name="Li B."/>
            <person name="Dong Q."/>
            <person name="Hou Y."/>
            <person name="Wang H."/>
            <person name="Ai P."/>
            <person name="Liu Z."/>
            <person name="Yi F."/>
            <person name="Sun M."/>
            <person name="An G."/>
            <person name="Cheng J."/>
            <person name="Zhang Y."/>
            <person name="Shi Q."/>
            <person name="Xie Y."/>
            <person name="Shi X."/>
            <person name="Chang Y."/>
            <person name="Huang F."/>
            <person name="Chen Y."/>
            <person name="Hong S."/>
            <person name="Mi L."/>
            <person name="Sun Q."/>
            <person name="Zhang L."/>
            <person name="Zhou B."/>
            <person name="Peng R."/>
            <person name="Zhang X."/>
            <person name="Liu F."/>
        </authorList>
    </citation>
    <scope>NUCLEOTIDE SEQUENCE [LARGE SCALE GENOMIC DNA]</scope>
    <source>
        <strain evidence="3">cv. PA1801</strain>
    </source>
</reference>